<evidence type="ECO:0000313" key="8">
    <source>
        <dbReference type="EMBL" id="MDR7355081.1"/>
    </source>
</evidence>
<dbReference type="InterPro" id="IPR051907">
    <property type="entry name" value="DoxX-like_oxidoreductase"/>
</dbReference>
<dbReference type="InterPro" id="IPR032808">
    <property type="entry name" value="DoxX"/>
</dbReference>
<dbReference type="PANTHER" id="PTHR33452:SF1">
    <property type="entry name" value="INNER MEMBRANE PROTEIN YPHA-RELATED"/>
    <property type="match status" value="1"/>
</dbReference>
<evidence type="ECO:0000256" key="7">
    <source>
        <dbReference type="SAM" id="Phobius"/>
    </source>
</evidence>
<gene>
    <name evidence="8" type="ORF">J2S37_001619</name>
</gene>
<evidence type="ECO:0000256" key="6">
    <source>
        <dbReference type="ARBA" id="ARBA00023136"/>
    </source>
</evidence>
<dbReference type="Proteomes" id="UP001183619">
    <property type="component" value="Unassembled WGS sequence"/>
</dbReference>
<feature type="transmembrane region" description="Helical" evidence="7">
    <location>
        <begin position="107"/>
        <end position="128"/>
    </location>
</feature>
<evidence type="ECO:0000256" key="5">
    <source>
        <dbReference type="ARBA" id="ARBA00022989"/>
    </source>
</evidence>
<feature type="transmembrane region" description="Helical" evidence="7">
    <location>
        <begin position="80"/>
        <end position="101"/>
    </location>
</feature>
<comment type="subcellular location">
    <subcellularLocation>
        <location evidence="1">Cell membrane</location>
        <topology evidence="1">Multi-pass membrane protein</topology>
    </subcellularLocation>
</comment>
<evidence type="ECO:0000256" key="3">
    <source>
        <dbReference type="ARBA" id="ARBA00022475"/>
    </source>
</evidence>
<keyword evidence="5 7" id="KW-1133">Transmembrane helix</keyword>
<dbReference type="RefSeq" id="WP_277105223.1">
    <property type="nucleotide sequence ID" value="NZ_BAAAJS010000068.1"/>
</dbReference>
<keyword evidence="6 7" id="KW-0472">Membrane</keyword>
<evidence type="ECO:0000256" key="1">
    <source>
        <dbReference type="ARBA" id="ARBA00004651"/>
    </source>
</evidence>
<evidence type="ECO:0000256" key="2">
    <source>
        <dbReference type="ARBA" id="ARBA00006679"/>
    </source>
</evidence>
<dbReference type="PANTHER" id="PTHR33452">
    <property type="entry name" value="OXIDOREDUCTASE CATD-RELATED"/>
    <property type="match status" value="1"/>
</dbReference>
<accession>A0ABU2B8Y8</accession>
<comment type="caution">
    <text evidence="8">The sequence shown here is derived from an EMBL/GenBank/DDBJ whole genome shotgun (WGS) entry which is preliminary data.</text>
</comment>
<feature type="transmembrane region" description="Helical" evidence="7">
    <location>
        <begin position="12"/>
        <end position="32"/>
    </location>
</feature>
<dbReference type="EMBL" id="JAVDYF010000001">
    <property type="protein sequence ID" value="MDR7355081.1"/>
    <property type="molecule type" value="Genomic_DNA"/>
</dbReference>
<name>A0ABU2B8Y8_9CORY</name>
<proteinExistence type="inferred from homology"/>
<reference evidence="8 9" key="1">
    <citation type="submission" date="2023-07" db="EMBL/GenBank/DDBJ databases">
        <title>Sequencing the genomes of 1000 actinobacteria strains.</title>
        <authorList>
            <person name="Klenk H.-P."/>
        </authorList>
    </citation>
    <scope>NUCLEOTIDE SEQUENCE [LARGE SCALE GENOMIC DNA]</scope>
    <source>
        <strain evidence="8 9">DSM 44508</strain>
    </source>
</reference>
<evidence type="ECO:0000256" key="4">
    <source>
        <dbReference type="ARBA" id="ARBA00022692"/>
    </source>
</evidence>
<protein>
    <submittedName>
        <fullName evidence="8">Oxidoreductase</fullName>
    </submittedName>
</protein>
<evidence type="ECO:0000313" key="9">
    <source>
        <dbReference type="Proteomes" id="UP001183619"/>
    </source>
</evidence>
<organism evidence="8 9">
    <name type="scientific">Corynebacterium felinum</name>
    <dbReference type="NCBI Taxonomy" id="131318"/>
    <lineage>
        <taxon>Bacteria</taxon>
        <taxon>Bacillati</taxon>
        <taxon>Actinomycetota</taxon>
        <taxon>Actinomycetes</taxon>
        <taxon>Mycobacteriales</taxon>
        <taxon>Corynebacteriaceae</taxon>
        <taxon>Corynebacterium</taxon>
    </lineage>
</organism>
<dbReference type="Pfam" id="PF07681">
    <property type="entry name" value="DoxX"/>
    <property type="match status" value="1"/>
</dbReference>
<sequence length="138" mass="15180">MDKPIMRDIALFVFRTVLGIIFVAHGFQKLFLVGITETTGQFSAMRIPQPKLSAYLAAFSELLGGALLVVGLLTTFIAGALALLMLAAFYFVHLNSGFFIHNGGFEYVMLIIFSLLMIVVFGSGRASVDWILTRNDQL</sequence>
<keyword evidence="4 7" id="KW-0812">Transmembrane</keyword>
<comment type="similarity">
    <text evidence="2">Belongs to the DoxX family.</text>
</comment>
<keyword evidence="3" id="KW-1003">Cell membrane</keyword>
<keyword evidence="9" id="KW-1185">Reference proteome</keyword>